<name>A0ACC0ATT5_CATRO</name>
<accession>A0ACC0ATT5</accession>
<dbReference type="Proteomes" id="UP001060085">
    <property type="component" value="Linkage Group LG05"/>
</dbReference>
<comment type="caution">
    <text evidence="1">The sequence shown here is derived from an EMBL/GenBank/DDBJ whole genome shotgun (WGS) entry which is preliminary data.</text>
</comment>
<evidence type="ECO:0000313" key="2">
    <source>
        <dbReference type="Proteomes" id="UP001060085"/>
    </source>
</evidence>
<keyword evidence="2" id="KW-1185">Reference proteome</keyword>
<organism evidence="1 2">
    <name type="scientific">Catharanthus roseus</name>
    <name type="common">Madagascar periwinkle</name>
    <name type="synonym">Vinca rosea</name>
    <dbReference type="NCBI Taxonomy" id="4058"/>
    <lineage>
        <taxon>Eukaryota</taxon>
        <taxon>Viridiplantae</taxon>
        <taxon>Streptophyta</taxon>
        <taxon>Embryophyta</taxon>
        <taxon>Tracheophyta</taxon>
        <taxon>Spermatophyta</taxon>
        <taxon>Magnoliopsida</taxon>
        <taxon>eudicotyledons</taxon>
        <taxon>Gunneridae</taxon>
        <taxon>Pentapetalae</taxon>
        <taxon>asterids</taxon>
        <taxon>lamiids</taxon>
        <taxon>Gentianales</taxon>
        <taxon>Apocynaceae</taxon>
        <taxon>Rauvolfioideae</taxon>
        <taxon>Vinceae</taxon>
        <taxon>Catharanthinae</taxon>
        <taxon>Catharanthus</taxon>
    </lineage>
</organism>
<evidence type="ECO:0000313" key="1">
    <source>
        <dbReference type="EMBL" id="KAI5664393.1"/>
    </source>
</evidence>
<protein>
    <submittedName>
        <fullName evidence="1">Uncharacterized protein</fullName>
    </submittedName>
</protein>
<gene>
    <name evidence="1" type="ORF">M9H77_23716</name>
</gene>
<sequence>MNLNETLRSMQQSIERLVRDVEDLKKGKSSVTIEQRVGDNFGGVNSPHHQIHYDNMSIPGYHDTPIHNIYPLHEVGNQERPQARDGRRGGQNKKHGKMIICLKILERFLMLAKQTMEATMVINKGIELSIKSSGRCQASRAKVIQMYSLIGNENYIVKVKLVITEFSGYALHWWERVVTQSVVSKPQASTYKSRPKKEDTPKVTFKDNPKPKRTLIFNEDDFQDDNVDKEKSNEDQEIDSY</sequence>
<dbReference type="EMBL" id="CM044705">
    <property type="protein sequence ID" value="KAI5664393.1"/>
    <property type="molecule type" value="Genomic_DNA"/>
</dbReference>
<proteinExistence type="predicted"/>
<reference evidence="2" key="1">
    <citation type="journal article" date="2023" name="Nat. Plants">
        <title>Single-cell RNA sequencing provides a high-resolution roadmap for understanding the multicellular compartmentation of specialized metabolism.</title>
        <authorList>
            <person name="Sun S."/>
            <person name="Shen X."/>
            <person name="Li Y."/>
            <person name="Li Y."/>
            <person name="Wang S."/>
            <person name="Li R."/>
            <person name="Zhang H."/>
            <person name="Shen G."/>
            <person name="Guo B."/>
            <person name="Wei J."/>
            <person name="Xu J."/>
            <person name="St-Pierre B."/>
            <person name="Chen S."/>
            <person name="Sun C."/>
        </authorList>
    </citation>
    <scope>NUCLEOTIDE SEQUENCE [LARGE SCALE GENOMIC DNA]</scope>
</reference>